<evidence type="ECO:0000256" key="4">
    <source>
        <dbReference type="SAM" id="SignalP"/>
    </source>
</evidence>
<dbReference type="PANTHER" id="PTHR42996:SF1">
    <property type="entry name" value="PHOSPHATE-BINDING PROTEIN PSTS"/>
    <property type="match status" value="1"/>
</dbReference>
<dbReference type="PROSITE" id="PS50011">
    <property type="entry name" value="PROTEIN_KINASE_DOM"/>
    <property type="match status" value="1"/>
</dbReference>
<dbReference type="Gene3D" id="3.40.190.10">
    <property type="entry name" value="Periplasmic binding protein-like II"/>
    <property type="match status" value="2"/>
</dbReference>
<feature type="chain" id="PRO_5008898015" description="Protein kinase domain-containing protein" evidence="4">
    <location>
        <begin position="24"/>
        <end position="833"/>
    </location>
</feature>
<evidence type="ECO:0000313" key="6">
    <source>
        <dbReference type="EMBL" id="GAU96609.1"/>
    </source>
</evidence>
<dbReference type="SMART" id="SM00220">
    <property type="entry name" value="S_TKc"/>
    <property type="match status" value="1"/>
</dbReference>
<evidence type="ECO:0000313" key="7">
    <source>
        <dbReference type="Proteomes" id="UP000186922"/>
    </source>
</evidence>
<evidence type="ECO:0000256" key="1">
    <source>
        <dbReference type="ARBA" id="ARBA00008725"/>
    </source>
</evidence>
<dbReference type="InterPro" id="IPR024370">
    <property type="entry name" value="PBP_domain"/>
</dbReference>
<accession>A0A1D1V4D3</accession>
<comment type="similarity">
    <text evidence="1">Belongs to the PstS family.</text>
</comment>
<dbReference type="Proteomes" id="UP000186922">
    <property type="component" value="Unassembled WGS sequence"/>
</dbReference>
<dbReference type="InterPro" id="IPR050962">
    <property type="entry name" value="Phosphate-bind_PstS"/>
</dbReference>
<dbReference type="GO" id="GO:0005524">
    <property type="term" value="F:ATP binding"/>
    <property type="evidence" value="ECO:0007669"/>
    <property type="project" value="InterPro"/>
</dbReference>
<evidence type="ECO:0000256" key="3">
    <source>
        <dbReference type="SAM" id="MobiDB-lite"/>
    </source>
</evidence>
<dbReference type="Pfam" id="PF12849">
    <property type="entry name" value="PBP_like_2"/>
    <property type="match status" value="1"/>
</dbReference>
<dbReference type="AlphaFoldDB" id="A0A1D1V4D3"/>
<dbReference type="SUPFAM" id="SSF53850">
    <property type="entry name" value="Periplasmic binding protein-like II"/>
    <property type="match status" value="1"/>
</dbReference>
<feature type="region of interest" description="Disordered" evidence="3">
    <location>
        <begin position="254"/>
        <end position="290"/>
    </location>
</feature>
<keyword evidence="2" id="KW-0175">Coiled coil</keyword>
<organism evidence="6 7">
    <name type="scientific">Ramazzottius varieornatus</name>
    <name type="common">Water bear</name>
    <name type="synonym">Tardigrade</name>
    <dbReference type="NCBI Taxonomy" id="947166"/>
    <lineage>
        <taxon>Eukaryota</taxon>
        <taxon>Metazoa</taxon>
        <taxon>Ecdysozoa</taxon>
        <taxon>Tardigrada</taxon>
        <taxon>Eutardigrada</taxon>
        <taxon>Parachela</taxon>
        <taxon>Hypsibioidea</taxon>
        <taxon>Ramazzottiidae</taxon>
        <taxon>Ramazzottius</taxon>
    </lineage>
</organism>
<keyword evidence="4" id="KW-0732">Signal</keyword>
<dbReference type="InterPro" id="IPR000719">
    <property type="entry name" value="Prot_kinase_dom"/>
</dbReference>
<gene>
    <name evidence="6" type="primary">RvY_08035-1</name>
    <name evidence="6" type="synonym">RvY_08035.1</name>
    <name evidence="6" type="ORF">RvY_08035</name>
</gene>
<dbReference type="InterPro" id="IPR011009">
    <property type="entry name" value="Kinase-like_dom_sf"/>
</dbReference>
<name>A0A1D1V4D3_RAMVA</name>
<dbReference type="OrthoDB" id="6226411at2759"/>
<dbReference type="Gene3D" id="1.10.510.10">
    <property type="entry name" value="Transferase(Phosphotransferase) domain 1"/>
    <property type="match status" value="1"/>
</dbReference>
<feature type="compositionally biased region" description="Low complexity" evidence="3">
    <location>
        <begin position="262"/>
        <end position="277"/>
    </location>
</feature>
<evidence type="ECO:0000256" key="2">
    <source>
        <dbReference type="SAM" id="Coils"/>
    </source>
</evidence>
<dbReference type="EMBL" id="BDGG01000003">
    <property type="protein sequence ID" value="GAU96609.1"/>
    <property type="molecule type" value="Genomic_DNA"/>
</dbReference>
<keyword evidence="7" id="KW-1185">Reference proteome</keyword>
<feature type="coiled-coil region" evidence="2">
    <location>
        <begin position="734"/>
        <end position="768"/>
    </location>
</feature>
<dbReference type="Pfam" id="PF00069">
    <property type="entry name" value="Pkinase"/>
    <property type="match status" value="1"/>
</dbReference>
<reference evidence="6 7" key="1">
    <citation type="journal article" date="2016" name="Nat. Commun.">
        <title>Extremotolerant tardigrade genome and improved radiotolerance of human cultured cells by tardigrade-unique protein.</title>
        <authorList>
            <person name="Hashimoto T."/>
            <person name="Horikawa D.D."/>
            <person name="Saito Y."/>
            <person name="Kuwahara H."/>
            <person name="Kozuka-Hata H."/>
            <person name="Shin-I T."/>
            <person name="Minakuchi Y."/>
            <person name="Ohishi K."/>
            <person name="Motoyama A."/>
            <person name="Aizu T."/>
            <person name="Enomoto A."/>
            <person name="Kondo K."/>
            <person name="Tanaka S."/>
            <person name="Hara Y."/>
            <person name="Koshikawa S."/>
            <person name="Sagara H."/>
            <person name="Miura T."/>
            <person name="Yokobori S."/>
            <person name="Miyagawa K."/>
            <person name="Suzuki Y."/>
            <person name="Kubo T."/>
            <person name="Oyama M."/>
            <person name="Kohara Y."/>
            <person name="Fujiyama A."/>
            <person name="Arakawa K."/>
            <person name="Katayama T."/>
            <person name="Toyoda A."/>
            <person name="Kunieda T."/>
        </authorList>
    </citation>
    <scope>NUCLEOTIDE SEQUENCE [LARGE SCALE GENOMIC DNA]</scope>
    <source>
        <strain evidence="6 7">YOKOZUNA-1</strain>
    </source>
</reference>
<evidence type="ECO:0000259" key="5">
    <source>
        <dbReference type="PROSITE" id="PS50011"/>
    </source>
</evidence>
<dbReference type="GO" id="GO:0004672">
    <property type="term" value="F:protein kinase activity"/>
    <property type="evidence" value="ECO:0007669"/>
    <property type="project" value="InterPro"/>
</dbReference>
<comment type="caution">
    <text evidence="6">The sequence shown here is derived from an EMBL/GenBank/DDBJ whole genome shotgun (WGS) entry which is preliminary data.</text>
</comment>
<sequence>MVCRYYLLLPILAIWLNVELCGGAGRPKVTIVGGGATIPLDVYKALQPAYQAMRMRYADVSVLYRGVGSGTGIRMLRNDVLDFAGSDVEPSSDGTDDDLQYFPVMIGSVSVVYNLPDDLTNSSEKCLKLTQEALVGIFNGTIRLWNDPILVQMNGFLRSANHSIIVVVRTDNSGTTHIFTKSLAAFNPQWNQEVNTFSQGCNDAMEPIRWNKSMTVLCGKRSRGASGIVLNMPYSVGYLGSSDARDSVLSEASIQNENGEWTSPATDTDETTNTADSLPAGDTSGSAQSSTNTYPISAFTYLVIKKNPLKNCTILMELHRYFRFVLEEPVARSIIRDSVRVPVSLEAAKTTRETIFDKLVCGTQLVARLVEIETKTLNGDYDQWQVPVAVCLALLGTLGSSVGAFFLYHFYLRYQDVLKATYIIVLDEYVPASHSQLSVKSKGSFMTTVTIGSILFTKHFGTEHQVVRLHDDQYRLAQPLLQPLNDPETFRWATRKAMIRIRNFAHANITSFFGDFLLNRDAYPEVVTFSLSRDLIEGLAFLHKQGITHGQLSTHSCFVDHQWNGVIGDWEQHALTVAQRCVFIAFEYFYTAAKTSQDEAPNEGKIETYHSRLLYVAPELLRRDAAGLYIVQSADMRADIYSLGLILYEIFTNCSPYEDLVDSHNSALSILTAVKYKKIRPKISQNVLHEWPNIFALIRSMWAEDSSERLTIMAVKKVSNGIFPKRKALMDNMLQSMENHNSYLENQLTEKQTELETAMRKLEDLRTAQVPAVVAHAGSHPSTFESVAVCVLTSTELSCTITQLGVTEAFVFLEKFQSCTCNLALTYKWDASN</sequence>
<feature type="signal peptide" evidence="4">
    <location>
        <begin position="1"/>
        <end position="23"/>
    </location>
</feature>
<dbReference type="PANTHER" id="PTHR42996">
    <property type="entry name" value="PHOSPHATE-BINDING PROTEIN PSTS"/>
    <property type="match status" value="1"/>
</dbReference>
<dbReference type="SUPFAM" id="SSF56112">
    <property type="entry name" value="Protein kinase-like (PK-like)"/>
    <property type="match status" value="1"/>
</dbReference>
<proteinExistence type="inferred from homology"/>
<dbReference type="STRING" id="947166.A0A1D1V4D3"/>
<feature type="domain" description="Protein kinase" evidence="5">
    <location>
        <begin position="392"/>
        <end position="723"/>
    </location>
</feature>
<protein>
    <recommendedName>
        <fullName evidence="5">Protein kinase domain-containing protein</fullName>
    </recommendedName>
</protein>